<dbReference type="Pfam" id="PF20107">
    <property type="entry name" value="DUF6497"/>
    <property type="match status" value="1"/>
</dbReference>
<name>A0ABU8BQU8_9RHOB</name>
<protein>
    <submittedName>
        <fullName evidence="1">DUF6497 family protein</fullName>
    </submittedName>
</protein>
<reference evidence="1" key="1">
    <citation type="submission" date="2024-02" db="EMBL/GenBank/DDBJ databases">
        <title>Genome sequences of strain Gemmobacter sp. JM10B15.</title>
        <authorList>
            <person name="Zhang M."/>
        </authorList>
    </citation>
    <scope>NUCLEOTIDE SEQUENCE</scope>
    <source>
        <strain evidence="1">JM10B15</strain>
    </source>
</reference>
<proteinExistence type="predicted"/>
<dbReference type="Proteomes" id="UP001431963">
    <property type="component" value="Unassembled WGS sequence"/>
</dbReference>
<evidence type="ECO:0000313" key="2">
    <source>
        <dbReference type="Proteomes" id="UP001431963"/>
    </source>
</evidence>
<dbReference type="InterPro" id="IPR045467">
    <property type="entry name" value="DUF6497"/>
</dbReference>
<sequence length="133" mass="14491">MTGETMLAAPVDGQVVLVGNAETIAVPSGQVVTLQDVIWNEAGTQGLALRFRFVAPQIARDRGEVDFETASADMLALCEDFALPRIAEFGPQPTQIIISLSDQPLPFGETAPEITQFFEAYRIENGACIWEMF</sequence>
<keyword evidence="2" id="KW-1185">Reference proteome</keyword>
<evidence type="ECO:0000313" key="1">
    <source>
        <dbReference type="EMBL" id="MEH7827070.1"/>
    </source>
</evidence>
<accession>A0ABU8BQU8</accession>
<dbReference type="EMBL" id="JBALHR010000001">
    <property type="protein sequence ID" value="MEH7827070.1"/>
    <property type="molecule type" value="Genomic_DNA"/>
</dbReference>
<gene>
    <name evidence="1" type="ORF">V6590_02810</name>
</gene>
<comment type="caution">
    <text evidence="1">The sequence shown here is derived from an EMBL/GenBank/DDBJ whole genome shotgun (WGS) entry which is preliminary data.</text>
</comment>
<organism evidence="1 2">
    <name type="scientific">Gemmobacter denitrificans</name>
    <dbReference type="NCBI Taxonomy" id="3123040"/>
    <lineage>
        <taxon>Bacteria</taxon>
        <taxon>Pseudomonadati</taxon>
        <taxon>Pseudomonadota</taxon>
        <taxon>Alphaproteobacteria</taxon>
        <taxon>Rhodobacterales</taxon>
        <taxon>Paracoccaceae</taxon>
        <taxon>Gemmobacter</taxon>
    </lineage>
</organism>
<dbReference type="RefSeq" id="WP_335419182.1">
    <property type="nucleotide sequence ID" value="NZ_JBALHR010000001.1"/>
</dbReference>